<feature type="domain" description="Helicase ATP-binding" evidence="4">
    <location>
        <begin position="651"/>
        <end position="809"/>
    </location>
</feature>
<feature type="domain" description="SWIM-type" evidence="3">
    <location>
        <begin position="45"/>
        <end position="81"/>
    </location>
</feature>
<dbReference type="InterPro" id="IPR013663">
    <property type="entry name" value="Helicase_SWF/SNF/SWI_bac"/>
</dbReference>
<feature type="domain" description="Helicase C-terminal" evidence="5">
    <location>
        <begin position="918"/>
        <end position="1079"/>
    </location>
</feature>
<evidence type="ECO:0000256" key="2">
    <source>
        <dbReference type="PROSITE-ProRule" id="PRU00325"/>
    </source>
</evidence>
<dbReference type="PATRIC" id="fig|1335616.4.peg.766"/>
<dbReference type="InterPro" id="IPR038718">
    <property type="entry name" value="SNF2-like_sf"/>
</dbReference>
<dbReference type="Gene3D" id="3.40.50.10810">
    <property type="entry name" value="Tandem AAA-ATPase domain"/>
    <property type="match status" value="1"/>
</dbReference>
<dbReference type="OrthoDB" id="9760715at2"/>
<dbReference type="PROSITE" id="PS50966">
    <property type="entry name" value="ZF_SWIM"/>
    <property type="match status" value="1"/>
</dbReference>
<dbReference type="PROSITE" id="PS51192">
    <property type="entry name" value="HELICASE_ATP_BIND_1"/>
    <property type="match status" value="1"/>
</dbReference>
<evidence type="ECO:0000259" key="5">
    <source>
        <dbReference type="PROSITE" id="PS51194"/>
    </source>
</evidence>
<name>A0A0D1A6Y7_9LACO</name>
<organism evidence="6 7">
    <name type="scientific">Paucilactobacillus wasatchensis</name>
    <dbReference type="NCBI Taxonomy" id="1335616"/>
    <lineage>
        <taxon>Bacteria</taxon>
        <taxon>Bacillati</taxon>
        <taxon>Bacillota</taxon>
        <taxon>Bacilli</taxon>
        <taxon>Lactobacillales</taxon>
        <taxon>Lactobacillaceae</taxon>
        <taxon>Paucilactobacillus</taxon>
    </lineage>
</organism>
<dbReference type="InterPro" id="IPR000330">
    <property type="entry name" value="SNF2_N"/>
</dbReference>
<gene>
    <name evidence="6" type="ORF">WDC_0766</name>
</gene>
<dbReference type="Pfam" id="PF08455">
    <property type="entry name" value="SNF2_assoc"/>
    <property type="match status" value="1"/>
</dbReference>
<dbReference type="Pfam" id="PF00176">
    <property type="entry name" value="SNF2-rel_dom"/>
    <property type="match status" value="1"/>
</dbReference>
<dbReference type="InterPro" id="IPR049730">
    <property type="entry name" value="SNF2/RAD54-like_C"/>
</dbReference>
<dbReference type="EMBL" id="AWTT01000014">
    <property type="protein sequence ID" value="KIS03605.1"/>
    <property type="molecule type" value="Genomic_DNA"/>
</dbReference>
<keyword evidence="2" id="KW-0862">Zinc</keyword>
<dbReference type="FunFam" id="3.40.50.300:FF:000533">
    <property type="entry name" value="Helicase, Snf2 family"/>
    <property type="match status" value="1"/>
</dbReference>
<keyword evidence="6" id="KW-0547">Nucleotide-binding</keyword>
<keyword evidence="6" id="KW-0347">Helicase</keyword>
<reference evidence="6 7" key="1">
    <citation type="submission" date="2013-08" db="EMBL/GenBank/DDBJ databases">
        <title>Lactobacillus wasatchii sp. WDC04, a late gas producing bacteria isolated from aged chedder cheese.</title>
        <authorList>
            <person name="Oberg C.J."/>
            <person name="Culumber M."/>
            <person name="McMahon D.J."/>
            <person name="Broadbent J.R."/>
            <person name="Oberg T.S."/>
            <person name="Ortaki F."/>
        </authorList>
    </citation>
    <scope>NUCLEOTIDE SEQUENCE [LARGE SCALE GENOMIC DNA]</scope>
    <source>
        <strain evidence="6 7">WDC04</strain>
    </source>
</reference>
<evidence type="ECO:0000256" key="1">
    <source>
        <dbReference type="ARBA" id="ARBA00022801"/>
    </source>
</evidence>
<evidence type="ECO:0000313" key="7">
    <source>
        <dbReference type="Proteomes" id="UP000032279"/>
    </source>
</evidence>
<dbReference type="STRING" id="1335616.WDC_0766"/>
<dbReference type="GO" id="GO:0005524">
    <property type="term" value="F:ATP binding"/>
    <property type="evidence" value="ECO:0007669"/>
    <property type="project" value="InterPro"/>
</dbReference>
<evidence type="ECO:0000259" key="3">
    <source>
        <dbReference type="PROSITE" id="PS50966"/>
    </source>
</evidence>
<dbReference type="RefSeq" id="WP_044010457.1">
    <property type="nucleotide sequence ID" value="NZ_AWTT01000014.1"/>
</dbReference>
<dbReference type="GO" id="GO:0008270">
    <property type="term" value="F:zinc ion binding"/>
    <property type="evidence" value="ECO:0007669"/>
    <property type="project" value="UniProtKB-KW"/>
</dbReference>
<dbReference type="PANTHER" id="PTHR10799">
    <property type="entry name" value="SNF2/RAD54 HELICASE FAMILY"/>
    <property type="match status" value="1"/>
</dbReference>
<evidence type="ECO:0000259" key="4">
    <source>
        <dbReference type="PROSITE" id="PS51192"/>
    </source>
</evidence>
<dbReference type="InterPro" id="IPR007527">
    <property type="entry name" value="Znf_SWIM"/>
</dbReference>
<comment type="caution">
    <text evidence="6">The sequence shown here is derived from an EMBL/GenBank/DDBJ whole genome shotgun (WGS) entry which is preliminary data.</text>
</comment>
<keyword evidence="6" id="KW-0067">ATP-binding</keyword>
<dbReference type="SUPFAM" id="SSF52540">
    <property type="entry name" value="P-loop containing nucleoside triphosphate hydrolases"/>
    <property type="match status" value="2"/>
</dbReference>
<dbReference type="Gene3D" id="3.40.50.300">
    <property type="entry name" value="P-loop containing nucleotide triphosphate hydrolases"/>
    <property type="match status" value="1"/>
</dbReference>
<dbReference type="InterPro" id="IPR014001">
    <property type="entry name" value="Helicase_ATP-bd"/>
</dbReference>
<keyword evidence="1" id="KW-0378">Hydrolase</keyword>
<dbReference type="Pfam" id="PF00271">
    <property type="entry name" value="Helicase_C"/>
    <property type="match status" value="1"/>
</dbReference>
<proteinExistence type="predicted"/>
<keyword evidence="2" id="KW-0479">Metal-binding</keyword>
<dbReference type="Pfam" id="PF04434">
    <property type="entry name" value="SWIM"/>
    <property type="match status" value="1"/>
</dbReference>
<dbReference type="SMART" id="SM00490">
    <property type="entry name" value="HELICc"/>
    <property type="match status" value="1"/>
</dbReference>
<dbReference type="GO" id="GO:0004386">
    <property type="term" value="F:helicase activity"/>
    <property type="evidence" value="ECO:0007669"/>
    <property type="project" value="UniProtKB-KW"/>
</dbReference>
<dbReference type="Proteomes" id="UP000032279">
    <property type="component" value="Unassembled WGS sequence"/>
</dbReference>
<evidence type="ECO:0000313" key="6">
    <source>
        <dbReference type="EMBL" id="KIS03605.1"/>
    </source>
</evidence>
<protein>
    <submittedName>
        <fullName evidence="6">Helicase, Snf2 family</fullName>
    </submittedName>
</protein>
<dbReference type="InterPro" id="IPR027417">
    <property type="entry name" value="P-loop_NTPase"/>
</dbReference>
<dbReference type="AlphaFoldDB" id="A0A0D1A6Y7"/>
<dbReference type="CDD" id="cd18793">
    <property type="entry name" value="SF2_C_SNF"/>
    <property type="match status" value="1"/>
</dbReference>
<accession>A0A0D1A6Y7</accession>
<sequence>MKKRTMAAKYWQRGRAIAAAGNVTIEDIDRSQQTAQATVYGTHPYHVYVRERLNQFDDCDCPFFEGNGYCKHVAAVIELLKQQKRPIEELFDSGVEPIDDATDFGKTKSADTFRFFRDRETRMGDESGQLFLEDLKLPSRRYFELPSANEVDHLTIEVTLEIAEVYQSISAGHFQNRFFLSLRVADIAEQKFYVVNNINLFLEAYQTETGYKTGGKRIFELRGSVFAKPERELLDYLILAGQEPVVENAEFDKAKYFLLPTNSVQQVLKKSAELPNFRFHPVMGQPYYHQIEQKKFAPDDGLLLGKIETVADGYNLTIKTNLQLYVEANMLAVNENQIYQLNLPQMKTISQILDRYHAVTDEMRRYQWRLKEASDASVLHFPAGSETQLNKFVELFKTVGIMTAPEELFVSDMTPHFDLNKNEDQLELQLSFEYSTDESAPVRRNLAKEKQAQRYLLNLDFTSINNDNHWQKEFVDAEVMYDFIVRELPNLRQNGIVTISDELQNLVNDATELIPNINVAETGGFLTIEFSVAGIGEDEVDGILEQLEDVQRPYIERPDGSILVVDESFKKVSAALVKIRQQGKIKNGKVQVHASQALAIQAALGDSAQFDQKFQQLTVNLAHPEKFRFEQIKPVNANLRPYQTTGIKWLEMLDSYNFGGILADEMGLGKTLQMIAFLINHLEADKTNLVVSPASLIYNWQAEFKKFAPAINVDVVDGTKENRRELINDSTADILITSYNSARSDIADYQKLTLNYLILDEAQYVKNSSTKTSQSLRKLTPKNTFALSGTPIENRVEELWSIFEIVMPGLLPSKKAFKKLMPQEVAVRVKPFIMRREKATVLTELPEKVESNLYNELTKEQKTVYLAQLKQMQVKVKGMSGTTFVKNKLEILAGLTRLRQICDTPALYLDDYRAESGKIEQLSEILRQAQDNNRHVLIFSQFTGMLDIIERKLTAQGLDTFMIQGNTKPKDRLAMVNAFNKGDKNIFLISLKAGGTGLNLTGADMVILVDLWWNPAVEDQATARAHRIGQKNKVDVFRLITKGTIEEQIYKLQEKKRNFVDQVLSGTENKGTLTEEEVRVILGI</sequence>
<keyword evidence="2" id="KW-0863">Zinc-finger</keyword>
<dbReference type="SMART" id="SM00487">
    <property type="entry name" value="DEXDc"/>
    <property type="match status" value="1"/>
</dbReference>
<dbReference type="InterPro" id="IPR001650">
    <property type="entry name" value="Helicase_C-like"/>
</dbReference>
<dbReference type="PROSITE" id="PS51194">
    <property type="entry name" value="HELICASE_CTER"/>
    <property type="match status" value="1"/>
</dbReference>
<keyword evidence="7" id="KW-1185">Reference proteome</keyword>
<dbReference type="GO" id="GO:0016787">
    <property type="term" value="F:hydrolase activity"/>
    <property type="evidence" value="ECO:0007669"/>
    <property type="project" value="UniProtKB-KW"/>
</dbReference>